<comment type="similarity">
    <text evidence="10 11">Belongs to the TonB-dependent receptor family.</text>
</comment>
<dbReference type="SUPFAM" id="SSF49452">
    <property type="entry name" value="Starch-binding domain-like"/>
    <property type="match status" value="1"/>
</dbReference>
<gene>
    <name evidence="16" type="ORF">E6K73_02595</name>
</gene>
<dbReference type="EMBL" id="VBOT01000030">
    <property type="protein sequence ID" value="TMQ52642.1"/>
    <property type="molecule type" value="Genomic_DNA"/>
</dbReference>
<evidence type="ECO:0000256" key="5">
    <source>
        <dbReference type="ARBA" id="ARBA00022729"/>
    </source>
</evidence>
<evidence type="ECO:0000256" key="10">
    <source>
        <dbReference type="PROSITE-ProRule" id="PRU01360"/>
    </source>
</evidence>
<accession>A0A538SMQ2</accession>
<dbReference type="InterPro" id="IPR000531">
    <property type="entry name" value="Beta-barrel_TonB"/>
</dbReference>
<keyword evidence="3 10" id="KW-1134">Transmembrane beta strand</keyword>
<feature type="domain" description="TonB-dependent receptor plug" evidence="15">
    <location>
        <begin position="141"/>
        <end position="234"/>
    </location>
</feature>
<evidence type="ECO:0000256" key="2">
    <source>
        <dbReference type="ARBA" id="ARBA00022448"/>
    </source>
</evidence>
<sequence>MSSRPARQGVAWIALALALAAPAVAQQKPEIPSSAPAAATGRIVGRVLERGKDPVAFANVIILGTKQGAPTDENGNFVLTGVPVGTYTVRVQAIGHDKQMQTGVQVNAGATTTVNFTFVESKAVILPEIEVRAEKRIDTKSSTTRQTISAEKLRELPVDNLRQAIATKAGVVSQGGELHFRGGRAGEIKYQFDGVEATDPLFGRGANIANLAVAGTDIITGGADAEYGNALSGVVSVTTKEGTDRLAGEVRWDTDRYLDPTKTFDDYDRFSFGFGGPTPIKSLTYFATYEGTFTDTYLRSTLTQPHRTLLDFIKLGNRQSNQINTNFKLAYRANPRNKITLETINNRSIETPYNHMWSRQGYVQVTYDTIRTANQPDAYNPRYGTWSPFKIDNTYQPVNMPDHFPTRDDRYHQLTSVWTDQLSEKSVWTTRASVLTFQSLNSVGRKQPWEYAIQSPFYWNGNTQVGTENNPFFATHGDYPRYSQSSSTIYNMKSDLSTRHWKQHTWKTGFEVKYNRVENLNLTLPNVETNGLPGGIRSDFINYNPEAGVYLQDRWEFEGLVLNAGMRYDMFSPGDQIATKDLKSGKRNKSQFSPRLGIAYPISDKDKLSFHYGWTYQTPAHSVIFQNRGVGTSVNIRGNPDLEAQTNIAYEAGMQHLFSKDIYGQFGVFFRDIYGLITARQERDEFGNLVNVYYNGDYASSRGFEASITKSFSHKFSADINYTFSLATGVASDPNQALQFFNGGRLYLPISEQPLDWDQRHSVSISATVRDSTWGFRTLWKYGSGFPFTPSFRNDRRPDPALDDSRRKPSTSDLTIDGDKFYKVWGQNVTLFFDARNILNVPNIDELSPDPTAFPNPYVNQAGDDYLIYYTETGRTGGGYLQDTNGDNLLDWVPLHDPRVLEEGRAVRMGVSITF</sequence>
<dbReference type="Gene3D" id="2.40.170.20">
    <property type="entry name" value="TonB-dependent receptor, beta-barrel domain"/>
    <property type="match status" value="1"/>
</dbReference>
<keyword evidence="8 16" id="KW-0675">Receptor</keyword>
<evidence type="ECO:0000313" key="17">
    <source>
        <dbReference type="Proteomes" id="UP000320184"/>
    </source>
</evidence>
<proteinExistence type="inferred from homology"/>
<dbReference type="PANTHER" id="PTHR30069">
    <property type="entry name" value="TONB-DEPENDENT OUTER MEMBRANE RECEPTOR"/>
    <property type="match status" value="1"/>
</dbReference>
<feature type="signal peptide" evidence="13">
    <location>
        <begin position="1"/>
        <end position="25"/>
    </location>
</feature>
<evidence type="ECO:0000259" key="15">
    <source>
        <dbReference type="Pfam" id="PF07715"/>
    </source>
</evidence>
<feature type="chain" id="PRO_5021712551" evidence="13">
    <location>
        <begin position="26"/>
        <end position="915"/>
    </location>
</feature>
<evidence type="ECO:0000256" key="4">
    <source>
        <dbReference type="ARBA" id="ARBA00022692"/>
    </source>
</evidence>
<evidence type="ECO:0000256" key="1">
    <source>
        <dbReference type="ARBA" id="ARBA00004571"/>
    </source>
</evidence>
<organism evidence="16 17">
    <name type="scientific">Eiseniibacteriota bacterium</name>
    <dbReference type="NCBI Taxonomy" id="2212470"/>
    <lineage>
        <taxon>Bacteria</taxon>
        <taxon>Candidatus Eiseniibacteriota</taxon>
    </lineage>
</organism>
<dbReference type="Proteomes" id="UP000320184">
    <property type="component" value="Unassembled WGS sequence"/>
</dbReference>
<protein>
    <submittedName>
        <fullName evidence="16">TonB-dependent receptor</fullName>
    </submittedName>
</protein>
<keyword evidence="2 10" id="KW-0813">Transport</keyword>
<evidence type="ECO:0000256" key="8">
    <source>
        <dbReference type="ARBA" id="ARBA00023170"/>
    </source>
</evidence>
<dbReference type="InterPro" id="IPR012910">
    <property type="entry name" value="Plug_dom"/>
</dbReference>
<dbReference type="InterPro" id="IPR039426">
    <property type="entry name" value="TonB-dep_rcpt-like"/>
</dbReference>
<dbReference type="Pfam" id="PF13620">
    <property type="entry name" value="CarboxypepD_reg"/>
    <property type="match status" value="1"/>
</dbReference>
<feature type="region of interest" description="Disordered" evidence="12">
    <location>
        <begin position="792"/>
        <end position="811"/>
    </location>
</feature>
<dbReference type="GO" id="GO:0015344">
    <property type="term" value="F:siderophore uptake transmembrane transporter activity"/>
    <property type="evidence" value="ECO:0007669"/>
    <property type="project" value="TreeGrafter"/>
</dbReference>
<evidence type="ECO:0000256" key="13">
    <source>
        <dbReference type="SAM" id="SignalP"/>
    </source>
</evidence>
<evidence type="ECO:0000256" key="6">
    <source>
        <dbReference type="ARBA" id="ARBA00023077"/>
    </source>
</evidence>
<keyword evidence="5 13" id="KW-0732">Signal</keyword>
<keyword evidence="6 11" id="KW-0798">TonB box</keyword>
<dbReference type="Pfam" id="PF07715">
    <property type="entry name" value="Plug"/>
    <property type="match status" value="1"/>
</dbReference>
<dbReference type="PANTHER" id="PTHR30069:SF29">
    <property type="entry name" value="HEMOGLOBIN AND HEMOGLOBIN-HAPTOGLOBIN-BINDING PROTEIN 1-RELATED"/>
    <property type="match status" value="1"/>
</dbReference>
<dbReference type="GO" id="GO:0009279">
    <property type="term" value="C:cell outer membrane"/>
    <property type="evidence" value="ECO:0007669"/>
    <property type="project" value="UniProtKB-SubCell"/>
</dbReference>
<dbReference type="GO" id="GO:0030246">
    <property type="term" value="F:carbohydrate binding"/>
    <property type="evidence" value="ECO:0007669"/>
    <property type="project" value="InterPro"/>
</dbReference>
<feature type="domain" description="TonB-dependent receptor-like beta-barrel" evidence="14">
    <location>
        <begin position="372"/>
        <end position="838"/>
    </location>
</feature>
<dbReference type="PROSITE" id="PS52016">
    <property type="entry name" value="TONB_DEPENDENT_REC_3"/>
    <property type="match status" value="1"/>
</dbReference>
<comment type="caution">
    <text evidence="16">The sequence shown here is derived from an EMBL/GenBank/DDBJ whole genome shotgun (WGS) entry which is preliminary data.</text>
</comment>
<name>A0A538SMQ2_UNCEI</name>
<keyword evidence="9 10" id="KW-0998">Cell outer membrane</keyword>
<evidence type="ECO:0000256" key="7">
    <source>
        <dbReference type="ARBA" id="ARBA00023136"/>
    </source>
</evidence>
<reference evidence="16 17" key="1">
    <citation type="journal article" date="2019" name="Nat. Microbiol.">
        <title>Mediterranean grassland soil C-N compound turnover is dependent on rainfall and depth, and is mediated by genomically divergent microorganisms.</title>
        <authorList>
            <person name="Diamond S."/>
            <person name="Andeer P.F."/>
            <person name="Li Z."/>
            <person name="Crits-Christoph A."/>
            <person name="Burstein D."/>
            <person name="Anantharaman K."/>
            <person name="Lane K.R."/>
            <person name="Thomas B.C."/>
            <person name="Pan C."/>
            <person name="Northen T.R."/>
            <person name="Banfield J.F."/>
        </authorList>
    </citation>
    <scope>NUCLEOTIDE SEQUENCE [LARGE SCALE GENOMIC DNA]</scope>
    <source>
        <strain evidence="16">WS_3</strain>
    </source>
</reference>
<dbReference type="AlphaFoldDB" id="A0A538SMQ2"/>
<dbReference type="GO" id="GO:0044718">
    <property type="term" value="P:siderophore transmembrane transport"/>
    <property type="evidence" value="ECO:0007669"/>
    <property type="project" value="TreeGrafter"/>
</dbReference>
<comment type="subcellular location">
    <subcellularLocation>
        <location evidence="1 10">Cell outer membrane</location>
        <topology evidence="1 10">Multi-pass membrane protein</topology>
    </subcellularLocation>
</comment>
<dbReference type="Pfam" id="PF00593">
    <property type="entry name" value="TonB_dep_Rec_b-barrel"/>
    <property type="match status" value="1"/>
</dbReference>
<dbReference type="SUPFAM" id="SSF56935">
    <property type="entry name" value="Porins"/>
    <property type="match status" value="1"/>
</dbReference>
<evidence type="ECO:0000256" key="11">
    <source>
        <dbReference type="RuleBase" id="RU003357"/>
    </source>
</evidence>
<dbReference type="InterPro" id="IPR036942">
    <property type="entry name" value="Beta-barrel_TonB_sf"/>
</dbReference>
<evidence type="ECO:0000256" key="3">
    <source>
        <dbReference type="ARBA" id="ARBA00022452"/>
    </source>
</evidence>
<keyword evidence="4 10" id="KW-0812">Transmembrane</keyword>
<evidence type="ECO:0000259" key="14">
    <source>
        <dbReference type="Pfam" id="PF00593"/>
    </source>
</evidence>
<dbReference type="Gene3D" id="2.60.40.1120">
    <property type="entry name" value="Carboxypeptidase-like, regulatory domain"/>
    <property type="match status" value="1"/>
</dbReference>
<dbReference type="Gene3D" id="2.170.130.10">
    <property type="entry name" value="TonB-dependent receptor, plug domain"/>
    <property type="match status" value="1"/>
</dbReference>
<dbReference type="InterPro" id="IPR013784">
    <property type="entry name" value="Carb-bd-like_fold"/>
</dbReference>
<dbReference type="InterPro" id="IPR037066">
    <property type="entry name" value="Plug_dom_sf"/>
</dbReference>
<evidence type="ECO:0000256" key="12">
    <source>
        <dbReference type="SAM" id="MobiDB-lite"/>
    </source>
</evidence>
<feature type="compositionally biased region" description="Basic and acidic residues" evidence="12">
    <location>
        <begin position="793"/>
        <end position="807"/>
    </location>
</feature>
<evidence type="ECO:0000256" key="9">
    <source>
        <dbReference type="ARBA" id="ARBA00023237"/>
    </source>
</evidence>
<keyword evidence="7 10" id="KW-0472">Membrane</keyword>
<evidence type="ECO:0000313" key="16">
    <source>
        <dbReference type="EMBL" id="TMQ52642.1"/>
    </source>
</evidence>